<keyword evidence="1" id="KW-0349">Heme</keyword>
<dbReference type="GO" id="GO:0019825">
    <property type="term" value="F:oxygen binding"/>
    <property type="evidence" value="ECO:0007669"/>
    <property type="project" value="InterPro"/>
</dbReference>
<keyword evidence="5" id="KW-1185">Reference proteome</keyword>
<dbReference type="STRING" id="35608.A0A2U1MJL8"/>
<evidence type="ECO:0000313" key="4">
    <source>
        <dbReference type="EMBL" id="PWA61460.1"/>
    </source>
</evidence>
<organism evidence="4 5">
    <name type="scientific">Artemisia annua</name>
    <name type="common">Sweet wormwood</name>
    <dbReference type="NCBI Taxonomy" id="35608"/>
    <lineage>
        <taxon>Eukaryota</taxon>
        <taxon>Viridiplantae</taxon>
        <taxon>Streptophyta</taxon>
        <taxon>Embryophyta</taxon>
        <taxon>Tracheophyta</taxon>
        <taxon>Spermatophyta</taxon>
        <taxon>Magnoliopsida</taxon>
        <taxon>eudicotyledons</taxon>
        <taxon>Gunneridae</taxon>
        <taxon>Pentapetalae</taxon>
        <taxon>asterids</taxon>
        <taxon>campanulids</taxon>
        <taxon>Asterales</taxon>
        <taxon>Asteraceae</taxon>
        <taxon>Asteroideae</taxon>
        <taxon>Anthemideae</taxon>
        <taxon>Artemisiinae</taxon>
        <taxon>Artemisia</taxon>
    </lineage>
</organism>
<proteinExistence type="predicted"/>
<dbReference type="Gene3D" id="1.10.490.10">
    <property type="entry name" value="Globins"/>
    <property type="match status" value="1"/>
</dbReference>
<dbReference type="AlphaFoldDB" id="A0A2U1MJL8"/>
<dbReference type="Proteomes" id="UP000245207">
    <property type="component" value="Unassembled WGS sequence"/>
</dbReference>
<evidence type="ECO:0000256" key="3">
    <source>
        <dbReference type="ARBA" id="ARBA00023004"/>
    </source>
</evidence>
<dbReference type="PANTHER" id="PTHR22924:SF92">
    <property type="entry name" value="NON-SYMBIOTIC HEMOGLOBIN 2"/>
    <property type="match status" value="1"/>
</dbReference>
<evidence type="ECO:0000256" key="1">
    <source>
        <dbReference type="ARBA" id="ARBA00022617"/>
    </source>
</evidence>
<comment type="caution">
    <text evidence="4">The sequence shown here is derived from an EMBL/GenBank/DDBJ whole genome shotgun (WGS) entry which is preliminary data.</text>
</comment>
<dbReference type="PANTHER" id="PTHR22924">
    <property type="entry name" value="LEGHEMOGLOBIN-RELATED"/>
    <property type="match status" value="1"/>
</dbReference>
<gene>
    <name evidence="4" type="ORF">CTI12_AA371760</name>
</gene>
<dbReference type="GO" id="GO:0020037">
    <property type="term" value="F:heme binding"/>
    <property type="evidence" value="ECO:0007669"/>
    <property type="project" value="InterPro"/>
</dbReference>
<evidence type="ECO:0000313" key="5">
    <source>
        <dbReference type="Proteomes" id="UP000245207"/>
    </source>
</evidence>
<evidence type="ECO:0000256" key="2">
    <source>
        <dbReference type="ARBA" id="ARBA00022723"/>
    </source>
</evidence>
<keyword evidence="2" id="KW-0479">Metal-binding</keyword>
<reference evidence="4 5" key="1">
    <citation type="journal article" date="2018" name="Mol. Plant">
        <title>The genome of Artemisia annua provides insight into the evolution of Asteraceae family and artemisinin biosynthesis.</title>
        <authorList>
            <person name="Shen Q."/>
            <person name="Zhang L."/>
            <person name="Liao Z."/>
            <person name="Wang S."/>
            <person name="Yan T."/>
            <person name="Shi P."/>
            <person name="Liu M."/>
            <person name="Fu X."/>
            <person name="Pan Q."/>
            <person name="Wang Y."/>
            <person name="Lv Z."/>
            <person name="Lu X."/>
            <person name="Zhang F."/>
            <person name="Jiang W."/>
            <person name="Ma Y."/>
            <person name="Chen M."/>
            <person name="Hao X."/>
            <person name="Li L."/>
            <person name="Tang Y."/>
            <person name="Lv G."/>
            <person name="Zhou Y."/>
            <person name="Sun X."/>
            <person name="Brodelius P.E."/>
            <person name="Rose J.K.C."/>
            <person name="Tang K."/>
        </authorList>
    </citation>
    <scope>NUCLEOTIDE SEQUENCE [LARGE SCALE GENOMIC DNA]</scope>
    <source>
        <strain evidence="5">cv. Huhao1</strain>
        <tissue evidence="4">Leaf</tissue>
    </source>
</reference>
<dbReference type="GO" id="GO:0046872">
    <property type="term" value="F:metal ion binding"/>
    <property type="evidence" value="ECO:0007669"/>
    <property type="project" value="UniProtKB-KW"/>
</dbReference>
<dbReference type="InterPro" id="IPR012292">
    <property type="entry name" value="Globin/Proto"/>
</dbReference>
<name>A0A2U1MJL8_ARTAN</name>
<keyword evidence="3" id="KW-0408">Iron</keyword>
<dbReference type="InterPro" id="IPR001032">
    <property type="entry name" value="Leghaemoglobin-like"/>
</dbReference>
<sequence>MGICLRLLSNQKQFVGFKLEKVGETAGTINTIVVKEGLLRTMEKEAGEKCCEEMKGAWSEAYDQLFAAIQAEMAKVAAAAQAEETQEPSSLWENAAAEPLLKIFRVVPIVMPDESEQAKALSQIPLKAPYTCSTA</sequence>
<accession>A0A2U1MJL8</accession>
<dbReference type="EMBL" id="PKPP01005097">
    <property type="protein sequence ID" value="PWA61460.1"/>
    <property type="molecule type" value="Genomic_DNA"/>
</dbReference>
<dbReference type="OrthoDB" id="436496at2759"/>
<protein>
    <submittedName>
        <fullName evidence="4">Non-symbiotic hemoglobin 2</fullName>
    </submittedName>
</protein>